<protein>
    <recommendedName>
        <fullName evidence="4">RRM domain-containing protein</fullName>
    </recommendedName>
</protein>
<reference evidence="5" key="1">
    <citation type="submission" date="2021-02" db="EMBL/GenBank/DDBJ databases">
        <title>Psilocybe cubensis genome.</title>
        <authorList>
            <person name="Mckernan K.J."/>
            <person name="Crawford S."/>
            <person name="Trippe A."/>
            <person name="Kane L.T."/>
            <person name="Mclaughlin S."/>
        </authorList>
    </citation>
    <scope>NUCLEOTIDE SEQUENCE [LARGE SCALE GENOMIC DNA]</scope>
    <source>
        <strain evidence="5">MGC-MH-2018</strain>
    </source>
</reference>
<evidence type="ECO:0000256" key="1">
    <source>
        <dbReference type="ARBA" id="ARBA00022884"/>
    </source>
</evidence>
<feature type="region of interest" description="Disordered" evidence="3">
    <location>
        <begin position="231"/>
        <end position="266"/>
    </location>
</feature>
<sequence length="485" mass="52926">MQSTKHRLERGNLGSNLHAQPSGKSCTADSGALFDFNTRPTNSISVENIPSHVNRREVVSLFNSLIGEVRSFQDIRDSPSSRLEITFFGRDSATKALCMNGYKLAGVPLAVSALTTANSVNRMNKTTMDDRRNLYVLGLPFALTKNEFSALFAQYGTVSHCVILATVDNSSRRRGFVVMSTHEEAKRAMLALTHTSIKGHSIDVSWAVVQRSQGFLDGGDRALLLDSRSHLSSPSPKLHERGNRNSSDFPDSAAESSDVDHNSVTPVSMPTPSLLVSNIPTLLFSQAQDLQPLFLPFGHIEKLEIVHVSPAGTMSVLVQYSRASVAQEAKDSLSGQLYGNHCLEVRYVKPPASSVLQSDQFLAALSDVLDKKTTMGYSSDPSSRGHLARAHSFGGTTTNQDVSTFKHAPLGGCGNFPRVQFSPMAHTRHTSLTAITPPFSNVCDDFNDPPFTSGPRWNTIRTFGHRLYASANQMHFNPVYQNSAV</sequence>
<name>A0A8H7XZJ9_PSICU</name>
<feature type="domain" description="RRM" evidence="4">
    <location>
        <begin position="132"/>
        <end position="209"/>
    </location>
</feature>
<dbReference type="GO" id="GO:0005634">
    <property type="term" value="C:nucleus"/>
    <property type="evidence" value="ECO:0007669"/>
    <property type="project" value="TreeGrafter"/>
</dbReference>
<feature type="domain" description="RRM" evidence="4">
    <location>
        <begin position="272"/>
        <end position="350"/>
    </location>
</feature>
<dbReference type="Pfam" id="PF00076">
    <property type="entry name" value="RRM_1"/>
    <property type="match status" value="1"/>
</dbReference>
<accession>A0A8H7XZJ9</accession>
<dbReference type="InterPro" id="IPR000504">
    <property type="entry name" value="RRM_dom"/>
</dbReference>
<evidence type="ECO:0000256" key="2">
    <source>
        <dbReference type="PROSITE-ProRule" id="PRU00176"/>
    </source>
</evidence>
<dbReference type="AlphaFoldDB" id="A0A8H7XZJ9"/>
<dbReference type="GO" id="GO:0003729">
    <property type="term" value="F:mRNA binding"/>
    <property type="evidence" value="ECO:0007669"/>
    <property type="project" value="TreeGrafter"/>
</dbReference>
<dbReference type="InterPro" id="IPR012677">
    <property type="entry name" value="Nucleotide-bd_a/b_plait_sf"/>
</dbReference>
<organism evidence="5">
    <name type="scientific">Psilocybe cubensis</name>
    <name type="common">Psychedelic mushroom</name>
    <name type="synonym">Stropharia cubensis</name>
    <dbReference type="NCBI Taxonomy" id="181762"/>
    <lineage>
        <taxon>Eukaryota</taxon>
        <taxon>Fungi</taxon>
        <taxon>Dikarya</taxon>
        <taxon>Basidiomycota</taxon>
        <taxon>Agaricomycotina</taxon>
        <taxon>Agaricomycetes</taxon>
        <taxon>Agaricomycetidae</taxon>
        <taxon>Agaricales</taxon>
        <taxon>Agaricineae</taxon>
        <taxon>Strophariaceae</taxon>
        <taxon>Psilocybe</taxon>
    </lineage>
</organism>
<evidence type="ECO:0000256" key="3">
    <source>
        <dbReference type="SAM" id="MobiDB-lite"/>
    </source>
</evidence>
<dbReference type="EMBL" id="JAFIQS010000006">
    <property type="protein sequence ID" value="KAG5168314.1"/>
    <property type="molecule type" value="Genomic_DNA"/>
</dbReference>
<dbReference type="Gene3D" id="3.30.70.330">
    <property type="match status" value="3"/>
</dbReference>
<proteinExistence type="predicted"/>
<dbReference type="CDD" id="cd00590">
    <property type="entry name" value="RRM_SF"/>
    <property type="match status" value="1"/>
</dbReference>
<feature type="region of interest" description="Disordered" evidence="3">
    <location>
        <begin position="1"/>
        <end position="24"/>
    </location>
</feature>
<gene>
    <name evidence="5" type="ORF">JR316_006910</name>
</gene>
<dbReference type="InterPro" id="IPR050502">
    <property type="entry name" value="Euk_RNA-bind_prot"/>
</dbReference>
<dbReference type="PANTHER" id="PTHR48025">
    <property type="entry name" value="OS02G0815200 PROTEIN"/>
    <property type="match status" value="1"/>
</dbReference>
<dbReference type="InterPro" id="IPR035979">
    <property type="entry name" value="RBD_domain_sf"/>
</dbReference>
<feature type="domain" description="RRM" evidence="4">
    <location>
        <begin position="42"/>
        <end position="116"/>
    </location>
</feature>
<dbReference type="PROSITE" id="PS50102">
    <property type="entry name" value="RRM"/>
    <property type="match status" value="3"/>
</dbReference>
<evidence type="ECO:0000313" key="5">
    <source>
        <dbReference type="EMBL" id="KAG5168314.1"/>
    </source>
</evidence>
<feature type="compositionally biased region" description="Polar residues" evidence="3">
    <location>
        <begin position="13"/>
        <end position="24"/>
    </location>
</feature>
<dbReference type="SUPFAM" id="SSF54928">
    <property type="entry name" value="RNA-binding domain, RBD"/>
    <property type="match status" value="2"/>
</dbReference>
<dbReference type="SMART" id="SM00360">
    <property type="entry name" value="RRM"/>
    <property type="match status" value="3"/>
</dbReference>
<evidence type="ECO:0000259" key="4">
    <source>
        <dbReference type="PROSITE" id="PS50102"/>
    </source>
</evidence>
<dbReference type="PANTHER" id="PTHR48025:SF1">
    <property type="entry name" value="RRM DOMAIN-CONTAINING PROTEIN"/>
    <property type="match status" value="1"/>
</dbReference>
<keyword evidence="1 2" id="KW-0694">RNA-binding</keyword>
<comment type="caution">
    <text evidence="5">The sequence shown here is derived from an EMBL/GenBank/DDBJ whole genome shotgun (WGS) entry which is preliminary data.</text>
</comment>